<dbReference type="EMBL" id="JAPCKI010000017">
    <property type="protein sequence ID" value="MDD2179963.1"/>
    <property type="molecule type" value="Genomic_DNA"/>
</dbReference>
<dbReference type="Gene3D" id="3.40.50.300">
    <property type="entry name" value="P-loop containing nucleotide triphosphate hydrolases"/>
    <property type="match status" value="1"/>
</dbReference>
<reference evidence="2" key="1">
    <citation type="submission" date="2022-10" db="EMBL/GenBank/DDBJ databases">
        <title>Description of microaerobic benzene degrading bacteria.</title>
        <authorList>
            <person name="Bedics A."/>
            <person name="Tancsics A."/>
            <person name="Banerjee S."/>
        </authorList>
    </citation>
    <scope>NUCLEOTIDE SEQUENCE</scope>
    <source>
        <strain evidence="2">D2M1</strain>
    </source>
</reference>
<dbReference type="InterPro" id="IPR027417">
    <property type="entry name" value="P-loop_NTPase"/>
</dbReference>
<dbReference type="PANTHER" id="PTHR40396:SF1">
    <property type="entry name" value="ATPASE AAA-TYPE CORE DOMAIN-CONTAINING PROTEIN"/>
    <property type="match status" value="1"/>
</dbReference>
<evidence type="ECO:0000313" key="3">
    <source>
        <dbReference type="Proteomes" id="UP001148932"/>
    </source>
</evidence>
<comment type="caution">
    <text evidence="2">The sequence shown here is derived from an EMBL/GenBank/DDBJ whole genome shotgun (WGS) entry which is preliminary data.</text>
</comment>
<dbReference type="SUPFAM" id="SSF52540">
    <property type="entry name" value="P-loop containing nucleoside triphosphate hydrolases"/>
    <property type="match status" value="1"/>
</dbReference>
<dbReference type="InterPro" id="IPR003959">
    <property type="entry name" value="ATPase_AAA_core"/>
</dbReference>
<dbReference type="GO" id="GO:0005524">
    <property type="term" value="F:ATP binding"/>
    <property type="evidence" value="ECO:0007669"/>
    <property type="project" value="UniProtKB-KW"/>
</dbReference>
<dbReference type="PANTHER" id="PTHR40396">
    <property type="entry name" value="ATPASE-LIKE PROTEIN"/>
    <property type="match status" value="1"/>
</dbReference>
<accession>A0ABT5S482</accession>
<dbReference type="Proteomes" id="UP001148932">
    <property type="component" value="Unassembled WGS sequence"/>
</dbReference>
<keyword evidence="2" id="KW-0067">ATP-binding</keyword>
<evidence type="ECO:0000313" key="2">
    <source>
        <dbReference type="EMBL" id="MDD2179963.1"/>
    </source>
</evidence>
<gene>
    <name evidence="2" type="ORF">OIN59_21195</name>
</gene>
<proteinExistence type="predicted"/>
<name>A0ABT5S482_9BURK</name>
<organism evidence="2 3">
    <name type="scientific">Acidovorax benzenivorans</name>
    <dbReference type="NCBI Taxonomy" id="2987520"/>
    <lineage>
        <taxon>Bacteria</taxon>
        <taxon>Pseudomonadati</taxon>
        <taxon>Pseudomonadota</taxon>
        <taxon>Betaproteobacteria</taxon>
        <taxon>Burkholderiales</taxon>
        <taxon>Comamonadaceae</taxon>
        <taxon>Acidovorax</taxon>
    </lineage>
</organism>
<feature type="domain" description="ATPase AAA-type core" evidence="1">
    <location>
        <begin position="46"/>
        <end position="343"/>
    </location>
</feature>
<protein>
    <submittedName>
        <fullName evidence="2">ATP-binding protein</fullName>
    </submittedName>
</protein>
<sequence>MLHHYSFANFQSYREWTEVSMLVDGKVPQSVWARNVPTGERVSSVMSVIGANASGKTALLKPLLFVDWFISQSFAMDPQAAIPVQPHLSSPNEPSQFEVEADFEGRLWRYSLRCTPERVLHESLYVKHDRMRYVFTRDWNEDDQVYVVKQKDFGLLPAEAKKVRPNASLIATAAQYGVPLAQRLAISTVRTNIHQYGRQPYDPNQLLTAAAHFVQSDTQRLQLVSMLRRWDLGLKDVDIRQMESVQPDGSKQPFWVPFGIHSTSETAGFELPFMLESNGTQSLFVLLSRLLPALERGGVVVIDELENDLHPHMLEPILELFASSKTNPGGAQLLFTCHAVEVLNVLHKSQVMLVEKDEQNQSTAWRLDSVGGVRNDDNLYAKYMAGAYGAVPQL</sequence>
<dbReference type="RefSeq" id="WP_274113587.1">
    <property type="nucleotide sequence ID" value="NZ_JAPCKI010000017.1"/>
</dbReference>
<keyword evidence="2" id="KW-0547">Nucleotide-binding</keyword>
<dbReference type="Pfam" id="PF13304">
    <property type="entry name" value="AAA_21"/>
    <property type="match status" value="1"/>
</dbReference>
<evidence type="ECO:0000259" key="1">
    <source>
        <dbReference type="Pfam" id="PF13304"/>
    </source>
</evidence>
<keyword evidence="3" id="KW-1185">Reference proteome</keyword>